<dbReference type="Gene3D" id="1.25.40.10">
    <property type="entry name" value="Tetratricopeptide repeat domain"/>
    <property type="match status" value="1"/>
</dbReference>
<dbReference type="SUPFAM" id="SSF48452">
    <property type="entry name" value="TPR-like"/>
    <property type="match status" value="2"/>
</dbReference>
<feature type="region of interest" description="Disordered" evidence="3">
    <location>
        <begin position="721"/>
        <end position="850"/>
    </location>
</feature>
<evidence type="ECO:0000256" key="2">
    <source>
        <dbReference type="ARBA" id="ARBA00038251"/>
    </source>
</evidence>
<organism evidence="4 5">
    <name type="scientific">Podospora didyma</name>
    <dbReference type="NCBI Taxonomy" id="330526"/>
    <lineage>
        <taxon>Eukaryota</taxon>
        <taxon>Fungi</taxon>
        <taxon>Dikarya</taxon>
        <taxon>Ascomycota</taxon>
        <taxon>Pezizomycotina</taxon>
        <taxon>Sordariomycetes</taxon>
        <taxon>Sordariomycetidae</taxon>
        <taxon>Sordariales</taxon>
        <taxon>Podosporaceae</taxon>
        <taxon>Podospora</taxon>
    </lineage>
</organism>
<evidence type="ECO:0000256" key="3">
    <source>
        <dbReference type="SAM" id="MobiDB-lite"/>
    </source>
</evidence>
<feature type="compositionally biased region" description="Polar residues" evidence="3">
    <location>
        <begin position="767"/>
        <end position="792"/>
    </location>
</feature>
<dbReference type="SMART" id="SM00028">
    <property type="entry name" value="TPR"/>
    <property type="match status" value="5"/>
</dbReference>
<dbReference type="InterPro" id="IPR019734">
    <property type="entry name" value="TPR_rpt"/>
</dbReference>
<reference evidence="4" key="2">
    <citation type="submission" date="2023-06" db="EMBL/GenBank/DDBJ databases">
        <authorList>
            <consortium name="Lawrence Berkeley National Laboratory"/>
            <person name="Haridas S."/>
            <person name="Hensen N."/>
            <person name="Bonometti L."/>
            <person name="Westerberg I."/>
            <person name="Brannstrom I.O."/>
            <person name="Guillou S."/>
            <person name="Cros-Aarteil S."/>
            <person name="Calhoun S."/>
            <person name="Kuo A."/>
            <person name="Mondo S."/>
            <person name="Pangilinan J."/>
            <person name="Riley R."/>
            <person name="LaButti K."/>
            <person name="Andreopoulos B."/>
            <person name="Lipzen A."/>
            <person name="Chen C."/>
            <person name="Yanf M."/>
            <person name="Daum C."/>
            <person name="Ng V."/>
            <person name="Clum A."/>
            <person name="Steindorff A."/>
            <person name="Ohm R."/>
            <person name="Martin F."/>
            <person name="Silar P."/>
            <person name="Natvig D."/>
            <person name="Lalanne C."/>
            <person name="Gautier V."/>
            <person name="Ament-velasquez S.L."/>
            <person name="Kruys A."/>
            <person name="Hutchinson M.I."/>
            <person name="Powell A.J."/>
            <person name="Barry K."/>
            <person name="Miller A.N."/>
            <person name="Grigoriev I.V."/>
            <person name="Debuchy R."/>
            <person name="Gladieux P."/>
            <person name="Thoren M.H."/>
            <person name="Johannesson H."/>
        </authorList>
    </citation>
    <scope>NUCLEOTIDE SEQUENCE</scope>
    <source>
        <strain evidence="4">CBS 232.78</strain>
    </source>
</reference>
<comment type="similarity">
    <text evidence="2">Belongs to the YPP1 family.</text>
</comment>
<dbReference type="AlphaFoldDB" id="A0AAE0KEY6"/>
<reference evidence="4" key="1">
    <citation type="journal article" date="2023" name="Mol. Phylogenet. Evol.">
        <title>Genome-scale phylogeny and comparative genomics of the fungal order Sordariales.</title>
        <authorList>
            <person name="Hensen N."/>
            <person name="Bonometti L."/>
            <person name="Westerberg I."/>
            <person name="Brannstrom I.O."/>
            <person name="Guillou S."/>
            <person name="Cros-Aarteil S."/>
            <person name="Calhoun S."/>
            <person name="Haridas S."/>
            <person name="Kuo A."/>
            <person name="Mondo S."/>
            <person name="Pangilinan J."/>
            <person name="Riley R."/>
            <person name="LaButti K."/>
            <person name="Andreopoulos B."/>
            <person name="Lipzen A."/>
            <person name="Chen C."/>
            <person name="Yan M."/>
            <person name="Daum C."/>
            <person name="Ng V."/>
            <person name="Clum A."/>
            <person name="Steindorff A."/>
            <person name="Ohm R.A."/>
            <person name="Martin F."/>
            <person name="Silar P."/>
            <person name="Natvig D.O."/>
            <person name="Lalanne C."/>
            <person name="Gautier V."/>
            <person name="Ament-Velasquez S.L."/>
            <person name="Kruys A."/>
            <person name="Hutchinson M.I."/>
            <person name="Powell A.J."/>
            <person name="Barry K."/>
            <person name="Miller A.N."/>
            <person name="Grigoriev I.V."/>
            <person name="Debuchy R."/>
            <person name="Gladieux P."/>
            <person name="Hiltunen Thoren M."/>
            <person name="Johannesson H."/>
        </authorList>
    </citation>
    <scope>NUCLEOTIDE SEQUENCE</scope>
    <source>
        <strain evidence="4">CBS 232.78</strain>
    </source>
</reference>
<feature type="region of interest" description="Disordered" evidence="3">
    <location>
        <begin position="75"/>
        <end position="97"/>
    </location>
</feature>
<sequence>MPDTTKQTTPSQSTVHRRLPNPDAVKAAHYLQQLDDARCEEKWDAVPELVRKVRKHAPHRSCLALTAETEGVITKASKKTAPVADRPSTAGASAGQEVSNQLPDLLGQIEHEDAFPEDGFQAKVCVGWAHWVLGEYSLALSRLPKNFDKEYPLYEAIESLSEWTKVCALKASYLKANCLARNGQREKALEAFESALPSLSGVWATKPARQQLRYWAELFLTEYCMLASQTIREKEKSLADPNCLASFRTWSRYWAGSRGSPLPGGHGFRGSVPRRQVWSEYYFVLSEILQQDLAYPTGHSPLSNDSSARNQLRSELKKVETIFQGLLFSETRFPRADEERAEVEDFVGRAMGNWAILNGRGWKEHDLGAGGRESLSHGMLDTLYGAATKTYHSTAILRSLFTVHLAVAEFGLAFMAFDSWFEIIKKGKARIESSGHPEPGLDDDATMLETMSACIAALCRYGGKDAAEKARNLAAELELLIEKLALASAASTVNGVPPNIFALSWQSVGLANAQWARMTYDSESRTQVQEKAIQCLRKSLSPEFGQVVDVKGVFALGLLFAEQRKLPVAVELVKTALLAEKAVEENEGIRNGPYWRERSLVPLWHLLALMLSARQEYLMAQRACEGAMEQFKDPSVLFGSRGLNGPYRSDHLNEAGARDERAADGLVDEMDDYEKESILEIKMTQLSLLELVDGPAVAVNASTELLTLFPRLFGDMDQKLELDPKTEPPKTSATLRSLRGSMFGSRPDKPARPRQSLLNEKLDTIPSRPQTMQTAQSVATTAPTIQVSNEQQGWDARSSRRSQRAESLHKRSESGKRNSLRKRNNSGNRQRARSSSGAPRPTDGDRHFAPFDDLNLPQYFTLAGKAGSGHDSLAPATLKHSASNASSRRGTSELSGISVGGVESFSPLLPFVQFPLDHSRRRRKALLLKVWLVIAGFYRRANLIDHARKACAEAHRIVQALEAEVSNDTSGSFSARQAGWGQEKSVEELAADVCTMKGHLSLARERPYQARADFEMALTYFPNHPAAIVGLSNILMDVYLEKLLPPPAVPGIDVEGASTLSALDVAANTRGTATFVDQSKLENFPVLPSEPLGLVKTRPMRRVDDSKMTNGKSPPSSPLLLGPELPPPHQATSLPLLDRLAARDRAYGLLSGLTKLGSGWNNSEAWFALARAYEESNQVDKAKDALWWCVELEDGMGVRDWSCVGAGGVDCYIAT</sequence>
<dbReference type="InterPro" id="IPR011990">
    <property type="entry name" value="TPR-like_helical_dom_sf"/>
</dbReference>
<evidence type="ECO:0008006" key="6">
    <source>
        <dbReference type="Google" id="ProtNLM"/>
    </source>
</evidence>
<proteinExistence type="inferred from homology"/>
<feature type="compositionally biased region" description="Basic and acidic residues" evidence="3">
    <location>
        <begin position="803"/>
        <end position="816"/>
    </location>
</feature>
<feature type="compositionally biased region" description="Polar residues" evidence="3">
    <location>
        <begin position="1"/>
        <end position="14"/>
    </location>
</feature>
<feature type="compositionally biased region" description="Polar residues" evidence="3">
    <location>
        <begin position="880"/>
        <end position="893"/>
    </location>
</feature>
<dbReference type="PANTHER" id="PTHR23083">
    <property type="entry name" value="TETRATRICOPEPTIDE REPEAT PROTEIN, TPR"/>
    <property type="match status" value="1"/>
</dbReference>
<evidence type="ECO:0000313" key="5">
    <source>
        <dbReference type="Proteomes" id="UP001285441"/>
    </source>
</evidence>
<feature type="region of interest" description="Disordered" evidence="3">
    <location>
        <begin position="873"/>
        <end position="893"/>
    </location>
</feature>
<name>A0AAE0KEY6_9PEZI</name>
<dbReference type="PANTHER" id="PTHR23083:SF464">
    <property type="entry name" value="TETRATRICOPEPTIDE REPEAT DOMAIN 7, ISOFORM A"/>
    <property type="match status" value="1"/>
</dbReference>
<dbReference type="InterPro" id="IPR051722">
    <property type="entry name" value="Endocytosis_PI4K-reg_protein"/>
</dbReference>
<accession>A0AAE0KEY6</accession>
<protein>
    <recommendedName>
        <fullName evidence="6">Filamentation protein</fullName>
    </recommendedName>
</protein>
<comment type="function">
    <text evidence="1">Involved in endocytosis.</text>
</comment>
<evidence type="ECO:0000256" key="1">
    <source>
        <dbReference type="ARBA" id="ARBA00002550"/>
    </source>
</evidence>
<feature type="region of interest" description="Disordered" evidence="3">
    <location>
        <begin position="1"/>
        <end position="22"/>
    </location>
</feature>
<dbReference type="Proteomes" id="UP001285441">
    <property type="component" value="Unassembled WGS sequence"/>
</dbReference>
<feature type="compositionally biased region" description="Polar residues" evidence="3">
    <location>
        <begin position="825"/>
        <end position="837"/>
    </location>
</feature>
<keyword evidence="5" id="KW-1185">Reference proteome</keyword>
<dbReference type="EMBL" id="JAULSW010000007">
    <property type="protein sequence ID" value="KAK3375274.1"/>
    <property type="molecule type" value="Genomic_DNA"/>
</dbReference>
<gene>
    <name evidence="4" type="ORF">B0H63DRAFT_563206</name>
</gene>
<comment type="caution">
    <text evidence="4">The sequence shown here is derived from an EMBL/GenBank/DDBJ whole genome shotgun (WGS) entry which is preliminary data.</text>
</comment>
<evidence type="ECO:0000313" key="4">
    <source>
        <dbReference type="EMBL" id="KAK3375274.1"/>
    </source>
</evidence>
<feature type="region of interest" description="Disordered" evidence="3">
    <location>
        <begin position="1099"/>
        <end position="1125"/>
    </location>
</feature>